<gene>
    <name evidence="5" type="ORF">PF002_g4668</name>
    <name evidence="4" type="ORF">PF006_g4532</name>
    <name evidence="3" type="ORF">PF007_g5401</name>
    <name evidence="1" type="ORF">PF009_g5889</name>
    <name evidence="2" type="ORF">PF011_g5837</name>
</gene>
<proteinExistence type="predicted"/>
<evidence type="ECO:0000313" key="9">
    <source>
        <dbReference type="Proteomes" id="UP000441208"/>
    </source>
</evidence>
<evidence type="ECO:0000313" key="4">
    <source>
        <dbReference type="EMBL" id="KAE9151148.1"/>
    </source>
</evidence>
<evidence type="ECO:0000313" key="5">
    <source>
        <dbReference type="EMBL" id="KAE9250672.1"/>
    </source>
</evidence>
<dbReference type="Proteomes" id="UP000440367">
    <property type="component" value="Unassembled WGS sequence"/>
</dbReference>
<reference evidence="6 7" key="1">
    <citation type="submission" date="2018-08" db="EMBL/GenBank/DDBJ databases">
        <title>Genomic investigation of the strawberry pathogen Phytophthora fragariae indicates pathogenicity is determined by transcriptional variation in three key races.</title>
        <authorList>
            <person name="Adams T.M."/>
            <person name="Armitage A.D."/>
            <person name="Sobczyk M.K."/>
            <person name="Bates H.J."/>
            <person name="Dunwell J.M."/>
            <person name="Nellist C.F."/>
            <person name="Harrison R.J."/>
        </authorList>
    </citation>
    <scope>NUCLEOTIDE SEQUENCE [LARGE SCALE GENOMIC DNA]</scope>
    <source>
        <strain evidence="5 7">BC-1</strain>
        <strain evidence="4 8">NOV-5</strain>
        <strain evidence="3 9">NOV-71</strain>
        <strain evidence="1 6">NOV-9</strain>
        <strain evidence="2 10">SCRP245</strain>
    </source>
</reference>
<evidence type="ECO:0000313" key="10">
    <source>
        <dbReference type="Proteomes" id="UP000460718"/>
    </source>
</evidence>
<evidence type="ECO:0000313" key="3">
    <source>
        <dbReference type="EMBL" id="KAE9128036.1"/>
    </source>
</evidence>
<evidence type="ECO:0000313" key="6">
    <source>
        <dbReference type="Proteomes" id="UP000429523"/>
    </source>
</evidence>
<accession>A0A6A3ULU2</accession>
<sequence length="122" mass="13242">MAPQRMSFPYCGRNVAASSVRAHLGQRVCPGRMDPSLKARRITLAHQNKLTNDREYAHARCAAIQHLGTQLLGRAGVTEDRVIAAHAGVQLPASQEHDHTEWNSLADETPAPLLTTVAGVID</sequence>
<organism evidence="4 8">
    <name type="scientific">Phytophthora fragariae</name>
    <dbReference type="NCBI Taxonomy" id="53985"/>
    <lineage>
        <taxon>Eukaryota</taxon>
        <taxon>Sar</taxon>
        <taxon>Stramenopiles</taxon>
        <taxon>Oomycota</taxon>
        <taxon>Peronosporomycetes</taxon>
        <taxon>Peronosporales</taxon>
        <taxon>Peronosporaceae</taxon>
        <taxon>Phytophthora</taxon>
    </lineage>
</organism>
<dbReference type="EMBL" id="QXGF01000204">
    <property type="protein sequence ID" value="KAE8944437.1"/>
    <property type="molecule type" value="Genomic_DNA"/>
</dbReference>
<comment type="caution">
    <text evidence="4">The sequence shown here is derived from an EMBL/GenBank/DDBJ whole genome shotgun (WGS) entry which is preliminary data.</text>
</comment>
<dbReference type="Proteomes" id="UP000441208">
    <property type="component" value="Unassembled WGS sequence"/>
</dbReference>
<dbReference type="EMBL" id="QXGA01000159">
    <property type="protein sequence ID" value="KAE9151148.1"/>
    <property type="molecule type" value="Genomic_DNA"/>
</dbReference>
<dbReference type="AlphaFoldDB" id="A0A6A3ULU2"/>
<evidence type="ECO:0000313" key="8">
    <source>
        <dbReference type="Proteomes" id="UP000440732"/>
    </source>
</evidence>
<evidence type="ECO:0000313" key="7">
    <source>
        <dbReference type="Proteomes" id="UP000440367"/>
    </source>
</evidence>
<evidence type="ECO:0000313" key="1">
    <source>
        <dbReference type="EMBL" id="KAE8944437.1"/>
    </source>
</evidence>
<dbReference type="Proteomes" id="UP000429523">
    <property type="component" value="Unassembled WGS sequence"/>
</dbReference>
<protein>
    <submittedName>
        <fullName evidence="4">Uncharacterized protein</fullName>
    </submittedName>
</protein>
<dbReference type="Proteomes" id="UP000460718">
    <property type="component" value="Unassembled WGS sequence"/>
</dbReference>
<name>A0A6A3ULU2_9STRA</name>
<evidence type="ECO:0000313" key="2">
    <source>
        <dbReference type="EMBL" id="KAE9019427.1"/>
    </source>
</evidence>
<dbReference type="Proteomes" id="UP000440732">
    <property type="component" value="Unassembled WGS sequence"/>
</dbReference>
<dbReference type="EMBL" id="QXFW01000236">
    <property type="protein sequence ID" value="KAE9019427.1"/>
    <property type="molecule type" value="Genomic_DNA"/>
</dbReference>
<dbReference type="EMBL" id="QXGD01000146">
    <property type="protein sequence ID" value="KAE9250672.1"/>
    <property type="molecule type" value="Genomic_DNA"/>
</dbReference>
<dbReference type="EMBL" id="QXFZ01000188">
    <property type="protein sequence ID" value="KAE9128036.1"/>
    <property type="molecule type" value="Genomic_DNA"/>
</dbReference>